<keyword evidence="3" id="KW-0808">Transferase</keyword>
<evidence type="ECO:0000256" key="1">
    <source>
        <dbReference type="ARBA" id="ARBA00006739"/>
    </source>
</evidence>
<dbReference type="Proteomes" id="UP000744769">
    <property type="component" value="Unassembled WGS sequence"/>
</dbReference>
<keyword evidence="6" id="KW-1185">Reference proteome</keyword>
<evidence type="ECO:0000313" key="6">
    <source>
        <dbReference type="Proteomes" id="UP000744769"/>
    </source>
</evidence>
<organism evidence="5 6">
    <name type="scientific">Metallococcus carri</name>
    <dbReference type="NCBI Taxonomy" id="1656884"/>
    <lineage>
        <taxon>Bacteria</taxon>
        <taxon>Bacillati</taxon>
        <taxon>Actinomycetota</taxon>
        <taxon>Actinomycetes</taxon>
        <taxon>Micrococcales</taxon>
        <taxon>Dermacoccaceae</taxon>
        <taxon>Metallococcus</taxon>
    </lineage>
</organism>
<comment type="similarity">
    <text evidence="1">Belongs to the glycosyltransferase 2 family.</text>
</comment>
<dbReference type="EMBL" id="JAAOIV010000002">
    <property type="protein sequence ID" value="NHN54792.1"/>
    <property type="molecule type" value="Genomic_DNA"/>
</dbReference>
<dbReference type="GO" id="GO:0004582">
    <property type="term" value="F:dolichyl-phosphate beta-D-mannosyltransferase activity"/>
    <property type="evidence" value="ECO:0007669"/>
    <property type="project" value="InterPro"/>
</dbReference>
<proteinExistence type="inferred from homology"/>
<dbReference type="PANTHER" id="PTHR43398:SF1">
    <property type="entry name" value="DOLICHOL-PHOSPHATE MANNOSYLTRANSFERASE SUBUNIT 1"/>
    <property type="match status" value="1"/>
</dbReference>
<keyword evidence="2" id="KW-0328">Glycosyltransferase</keyword>
<sequence length="256" mass="27857">MSPVHTAGPIERVLVLVPTYNEVDNLERIVRRIRSSVPDADVLVIDDNSPDGTGDLADKLAEADARVRVLHRAGKEGLGKAYLAGFAWGLERDYDALVEIDADGSHPAEVLPRMIAAAADADLVIGSRWMKGGSVVNWPKSRELLSRGANLYVRAALGTAVRDATAGFRVYRAETLRTIDVQSVTSQGYGFQIDLTWRTLRAGLTIVEIPIQFVEREIGVSKMSGNIISEAFLAVAAWGAEHRLAQARALLERRAS</sequence>
<accession>A0A967B355</accession>
<dbReference type="AlphaFoldDB" id="A0A967B355"/>
<evidence type="ECO:0000256" key="3">
    <source>
        <dbReference type="ARBA" id="ARBA00022679"/>
    </source>
</evidence>
<dbReference type="Gene3D" id="3.90.550.10">
    <property type="entry name" value="Spore Coat Polysaccharide Biosynthesis Protein SpsA, Chain A"/>
    <property type="match status" value="1"/>
</dbReference>
<dbReference type="GO" id="GO:0016020">
    <property type="term" value="C:membrane"/>
    <property type="evidence" value="ECO:0007669"/>
    <property type="project" value="GOC"/>
</dbReference>
<dbReference type="FunFam" id="3.90.550.10:FF:000122">
    <property type="entry name" value="Dolichol-phosphate mannosyltransferase subunit 1"/>
    <property type="match status" value="1"/>
</dbReference>
<name>A0A967B355_9MICO</name>
<dbReference type="InterPro" id="IPR001173">
    <property type="entry name" value="Glyco_trans_2-like"/>
</dbReference>
<feature type="domain" description="Glycosyltransferase 2-like" evidence="4">
    <location>
        <begin position="15"/>
        <end position="177"/>
    </location>
</feature>
<protein>
    <submittedName>
        <fullName evidence="5">Polyprenol monophosphomannose synthase</fullName>
    </submittedName>
</protein>
<evidence type="ECO:0000313" key="5">
    <source>
        <dbReference type="EMBL" id="NHN54792.1"/>
    </source>
</evidence>
<dbReference type="RefSeq" id="WP_166193078.1">
    <property type="nucleotide sequence ID" value="NZ_JAAOIV010000002.1"/>
</dbReference>
<dbReference type="PANTHER" id="PTHR43398">
    <property type="entry name" value="DOLICHOL-PHOSPHATE MANNOSYLTRANSFERASE SUBUNIT 1"/>
    <property type="match status" value="1"/>
</dbReference>
<comment type="caution">
    <text evidence="5">The sequence shown here is derived from an EMBL/GenBank/DDBJ whole genome shotgun (WGS) entry which is preliminary data.</text>
</comment>
<dbReference type="InterPro" id="IPR039528">
    <property type="entry name" value="DPM1-like"/>
</dbReference>
<dbReference type="SUPFAM" id="SSF53448">
    <property type="entry name" value="Nucleotide-diphospho-sugar transferases"/>
    <property type="match status" value="1"/>
</dbReference>
<gene>
    <name evidence="5" type="ORF">G9U51_03215</name>
</gene>
<dbReference type="CDD" id="cd06442">
    <property type="entry name" value="DPM1_like"/>
    <property type="match status" value="1"/>
</dbReference>
<dbReference type="Pfam" id="PF00535">
    <property type="entry name" value="Glycos_transf_2"/>
    <property type="match status" value="1"/>
</dbReference>
<dbReference type="GO" id="GO:0009247">
    <property type="term" value="P:glycolipid biosynthetic process"/>
    <property type="evidence" value="ECO:0007669"/>
    <property type="project" value="TreeGrafter"/>
</dbReference>
<evidence type="ECO:0000256" key="2">
    <source>
        <dbReference type="ARBA" id="ARBA00022676"/>
    </source>
</evidence>
<dbReference type="InterPro" id="IPR029044">
    <property type="entry name" value="Nucleotide-diphossugar_trans"/>
</dbReference>
<evidence type="ECO:0000259" key="4">
    <source>
        <dbReference type="Pfam" id="PF00535"/>
    </source>
</evidence>
<reference evidence="5" key="1">
    <citation type="submission" date="2020-03" db="EMBL/GenBank/DDBJ databases">
        <title>Draft sequencing of Calidifontibacter sp. DB0510.</title>
        <authorList>
            <person name="Kim D.-U."/>
        </authorList>
    </citation>
    <scope>NUCLEOTIDE SEQUENCE</scope>
    <source>
        <strain evidence="5">DB0510</strain>
    </source>
</reference>